<accession>A0A8J8P1U1</accession>
<dbReference type="AlphaFoldDB" id="A0A8J8P1U1"/>
<proteinExistence type="predicted"/>
<sequence>MKSSKQSQREPTRDFILEVCDISSYEACIVFEHLPYTVSRKSIEFFEMRLWKEGSTKSIGEIKKISQRGRPQSAAIHNQESIDKRPIFEVEIKGNEADAYTLHNLDPATIYKAQMKIYVIDNTSRGNPLQQKATGSFAPPEKKKVVYKTTESQPILFATHQKPIDDFISEELDRAREMKREKSRRLPLAKSEHVLYEFSKDQNSGLFPSKVSSGENIEQLKEAIKAARNHKDWRDYAMCGYKFSQEPSLRDKRVNRYMLIGQAIDAFEDVPKEPKGSSFMKNDWFMGPFYAWDKNFLQYMPTK</sequence>
<dbReference type="Proteomes" id="UP000785679">
    <property type="component" value="Unassembled WGS sequence"/>
</dbReference>
<evidence type="ECO:0000313" key="2">
    <source>
        <dbReference type="Proteomes" id="UP000785679"/>
    </source>
</evidence>
<gene>
    <name evidence="1" type="ORF">FGO68_gene8530</name>
</gene>
<protein>
    <submittedName>
        <fullName evidence="1">Uncharacterized protein</fullName>
    </submittedName>
</protein>
<reference evidence="1" key="1">
    <citation type="submission" date="2019-06" db="EMBL/GenBank/DDBJ databases">
        <authorList>
            <person name="Zheng W."/>
        </authorList>
    </citation>
    <scope>NUCLEOTIDE SEQUENCE</scope>
    <source>
        <strain evidence="1">QDHG01</strain>
    </source>
</reference>
<organism evidence="1 2">
    <name type="scientific">Halteria grandinella</name>
    <dbReference type="NCBI Taxonomy" id="5974"/>
    <lineage>
        <taxon>Eukaryota</taxon>
        <taxon>Sar</taxon>
        <taxon>Alveolata</taxon>
        <taxon>Ciliophora</taxon>
        <taxon>Intramacronucleata</taxon>
        <taxon>Spirotrichea</taxon>
        <taxon>Stichotrichia</taxon>
        <taxon>Sporadotrichida</taxon>
        <taxon>Halteriidae</taxon>
        <taxon>Halteria</taxon>
    </lineage>
</organism>
<dbReference type="EMBL" id="RRYP01001488">
    <property type="protein sequence ID" value="TNV85891.1"/>
    <property type="molecule type" value="Genomic_DNA"/>
</dbReference>
<dbReference type="OrthoDB" id="284950at2759"/>
<evidence type="ECO:0000313" key="1">
    <source>
        <dbReference type="EMBL" id="TNV85891.1"/>
    </source>
</evidence>
<keyword evidence="2" id="KW-1185">Reference proteome</keyword>
<comment type="caution">
    <text evidence="1">The sequence shown here is derived from an EMBL/GenBank/DDBJ whole genome shotgun (WGS) entry which is preliminary data.</text>
</comment>
<name>A0A8J8P1U1_HALGN</name>